<dbReference type="GO" id="GO:0006355">
    <property type="term" value="P:regulation of DNA-templated transcription"/>
    <property type="evidence" value="ECO:0007669"/>
    <property type="project" value="InterPro"/>
</dbReference>
<dbReference type="Gene3D" id="1.10.10.10">
    <property type="entry name" value="Winged helix-like DNA-binding domain superfamily/Winged helix DNA-binding domain"/>
    <property type="match status" value="1"/>
</dbReference>
<dbReference type="InterPro" id="IPR016032">
    <property type="entry name" value="Sig_transdc_resp-reg_C-effctor"/>
</dbReference>
<dbReference type="Pfam" id="PF00196">
    <property type="entry name" value="GerE"/>
    <property type="match status" value="1"/>
</dbReference>
<accession>A0A172QT38</accession>
<protein>
    <recommendedName>
        <fullName evidence="4">HTH luxR-type domain-containing protein</fullName>
    </recommendedName>
</protein>
<keyword evidence="6" id="KW-1185">Reference proteome</keyword>
<dbReference type="CDD" id="cd06170">
    <property type="entry name" value="LuxR_C_like"/>
    <property type="match status" value="1"/>
</dbReference>
<evidence type="ECO:0000256" key="3">
    <source>
        <dbReference type="ARBA" id="ARBA00023163"/>
    </source>
</evidence>
<dbReference type="Proteomes" id="UP000076929">
    <property type="component" value="Chromosome"/>
</dbReference>
<keyword evidence="1" id="KW-0805">Transcription regulation</keyword>
<evidence type="ECO:0000313" key="5">
    <source>
        <dbReference type="EMBL" id="ANE03877.1"/>
    </source>
</evidence>
<keyword evidence="2" id="KW-0238">DNA-binding</keyword>
<dbReference type="PRINTS" id="PR00038">
    <property type="entry name" value="HTHLUXR"/>
</dbReference>
<dbReference type="EMBL" id="CP015622">
    <property type="protein sequence ID" value="ANE03877.1"/>
    <property type="molecule type" value="Genomic_DNA"/>
</dbReference>
<name>A0A172QT38_9CORY</name>
<gene>
    <name evidence="5" type="ORF">ccrud_06395</name>
</gene>
<evidence type="ECO:0000256" key="2">
    <source>
        <dbReference type="ARBA" id="ARBA00023125"/>
    </source>
</evidence>
<dbReference type="PANTHER" id="PTHR44688">
    <property type="entry name" value="DNA-BINDING TRANSCRIPTIONAL ACTIVATOR DEVR_DOSR"/>
    <property type="match status" value="1"/>
</dbReference>
<dbReference type="PROSITE" id="PS00622">
    <property type="entry name" value="HTH_LUXR_1"/>
    <property type="match status" value="1"/>
</dbReference>
<organism evidence="5 6">
    <name type="scientific">Corynebacterium crudilactis</name>
    <dbReference type="NCBI Taxonomy" id="1652495"/>
    <lineage>
        <taxon>Bacteria</taxon>
        <taxon>Bacillati</taxon>
        <taxon>Actinomycetota</taxon>
        <taxon>Actinomycetes</taxon>
        <taxon>Mycobacteriales</taxon>
        <taxon>Corynebacteriaceae</taxon>
        <taxon>Corynebacterium</taxon>
    </lineage>
</organism>
<evidence type="ECO:0000259" key="4">
    <source>
        <dbReference type="PROSITE" id="PS50043"/>
    </source>
</evidence>
<dbReference type="SUPFAM" id="SSF46894">
    <property type="entry name" value="C-terminal effector domain of the bipartite response regulators"/>
    <property type="match status" value="1"/>
</dbReference>
<keyword evidence="3" id="KW-0804">Transcription</keyword>
<dbReference type="PROSITE" id="PS50043">
    <property type="entry name" value="HTH_LUXR_2"/>
    <property type="match status" value="1"/>
</dbReference>
<feature type="domain" description="HTH luxR-type" evidence="4">
    <location>
        <begin position="153"/>
        <end position="218"/>
    </location>
</feature>
<dbReference type="PROSITE" id="PS50096">
    <property type="entry name" value="IQ"/>
    <property type="match status" value="1"/>
</dbReference>
<dbReference type="GO" id="GO:0003677">
    <property type="term" value="F:DNA binding"/>
    <property type="evidence" value="ECO:0007669"/>
    <property type="project" value="UniProtKB-KW"/>
</dbReference>
<dbReference type="SMART" id="SM00421">
    <property type="entry name" value="HTH_LUXR"/>
    <property type="match status" value="1"/>
</dbReference>
<dbReference type="STRING" id="1652495.ccrud_06395"/>
<evidence type="ECO:0000313" key="6">
    <source>
        <dbReference type="Proteomes" id="UP000076929"/>
    </source>
</evidence>
<dbReference type="InterPro" id="IPR000792">
    <property type="entry name" value="Tscrpt_reg_LuxR_C"/>
</dbReference>
<proteinExistence type="predicted"/>
<sequence>MQIHSGLTPIFEAFGIIKVIERFTSAHGIALFNYNSQIEEYEQIFSSGYPDALLTYLAHDFFEGSPEVKAMEKVLNANNCWEDVPRFRESQAVEEWFRPAGISEGSSMFFHDERGKLIGVLHVSVGADRFLPYWTQLLEAARPECEKLIRGHRQMSAYGLTNREREILNLVSHGKKNSSIARQLGLSTSTVNNHVESLLRKLDASSRTEAAIKVQALNLGKESR</sequence>
<dbReference type="AlphaFoldDB" id="A0A172QT38"/>
<dbReference type="PANTHER" id="PTHR44688:SF16">
    <property type="entry name" value="DNA-BINDING TRANSCRIPTIONAL ACTIVATOR DEVR_DOSR"/>
    <property type="match status" value="1"/>
</dbReference>
<evidence type="ECO:0000256" key="1">
    <source>
        <dbReference type="ARBA" id="ARBA00023015"/>
    </source>
</evidence>
<dbReference type="InterPro" id="IPR036388">
    <property type="entry name" value="WH-like_DNA-bd_sf"/>
</dbReference>
<reference evidence="5 6" key="1">
    <citation type="submission" date="2016-05" db="EMBL/GenBank/DDBJ databases">
        <title>Complete genome sequence of Corynebacterium crudilactis, a new Corynebacterium species isolated from raw cow's milk.</title>
        <authorList>
            <person name="Christian R."/>
            <person name="Zimmermann J."/>
            <person name="Lipski A."/>
            <person name="Kalinowski J."/>
        </authorList>
    </citation>
    <scope>NUCLEOTIDE SEQUENCE [LARGE SCALE GENOMIC DNA]</scope>
    <source>
        <strain evidence="5 6">JZ16</strain>
    </source>
</reference>
<dbReference type="KEGG" id="ccjz:ccrud_06395"/>